<keyword evidence="2" id="KW-1185">Reference proteome</keyword>
<comment type="caution">
    <text evidence="1">The sequence shown here is derived from an EMBL/GenBank/DDBJ whole genome shotgun (WGS) entry which is preliminary data.</text>
</comment>
<protein>
    <submittedName>
        <fullName evidence="1">Uncharacterized protein</fullName>
    </submittedName>
</protein>
<name>A0AAV8R368_ENSVE</name>
<accession>A0AAV8R368</accession>
<reference evidence="1 2" key="1">
    <citation type="submission" date="2022-12" db="EMBL/GenBank/DDBJ databases">
        <title>Chromosome-scale assembly of the Ensete ventricosum genome.</title>
        <authorList>
            <person name="Dussert Y."/>
            <person name="Stocks J."/>
            <person name="Wendawek A."/>
            <person name="Woldeyes F."/>
            <person name="Nichols R.A."/>
            <person name="Borrell J.S."/>
        </authorList>
    </citation>
    <scope>NUCLEOTIDE SEQUENCE [LARGE SCALE GENOMIC DNA]</scope>
    <source>
        <strain evidence="2">cv. Maze</strain>
        <tissue evidence="1">Seeds</tissue>
    </source>
</reference>
<dbReference type="AlphaFoldDB" id="A0AAV8R368"/>
<evidence type="ECO:0000313" key="2">
    <source>
        <dbReference type="Proteomes" id="UP001222027"/>
    </source>
</evidence>
<sequence>MHATLYSSELCSIYSWTGHLQHSGVFTIPAPPLIPPLSDVRLAQDMHQYLAGKRITGRSCRLKGPYQGKVMMA</sequence>
<dbReference type="Proteomes" id="UP001222027">
    <property type="component" value="Unassembled WGS sequence"/>
</dbReference>
<organism evidence="1 2">
    <name type="scientific">Ensete ventricosum</name>
    <name type="common">Abyssinian banana</name>
    <name type="synonym">Musa ensete</name>
    <dbReference type="NCBI Taxonomy" id="4639"/>
    <lineage>
        <taxon>Eukaryota</taxon>
        <taxon>Viridiplantae</taxon>
        <taxon>Streptophyta</taxon>
        <taxon>Embryophyta</taxon>
        <taxon>Tracheophyta</taxon>
        <taxon>Spermatophyta</taxon>
        <taxon>Magnoliopsida</taxon>
        <taxon>Liliopsida</taxon>
        <taxon>Zingiberales</taxon>
        <taxon>Musaceae</taxon>
        <taxon>Ensete</taxon>
    </lineage>
</organism>
<dbReference type="EMBL" id="JAQQAF010000005">
    <property type="protein sequence ID" value="KAJ8486495.1"/>
    <property type="molecule type" value="Genomic_DNA"/>
</dbReference>
<evidence type="ECO:0000313" key="1">
    <source>
        <dbReference type="EMBL" id="KAJ8486495.1"/>
    </source>
</evidence>
<proteinExistence type="predicted"/>
<gene>
    <name evidence="1" type="ORF">OPV22_018980</name>
</gene>